<dbReference type="EMBL" id="OU892284">
    <property type="protein sequence ID" value="CAG9772609.1"/>
    <property type="molecule type" value="Genomic_DNA"/>
</dbReference>
<dbReference type="InterPro" id="IPR027871">
    <property type="entry name" value="DUF4603"/>
</dbReference>
<feature type="compositionally biased region" description="Basic residues" evidence="1">
    <location>
        <begin position="204"/>
        <end position="214"/>
    </location>
</feature>
<dbReference type="PANTHER" id="PTHR17611:SF3">
    <property type="entry name" value="DNA SEGMENT, CHR 5, ERATO DOI 579, EXPRESSED"/>
    <property type="match status" value="1"/>
</dbReference>
<name>A0A9N9QRW6_9CUCU</name>
<feature type="region of interest" description="Disordered" evidence="1">
    <location>
        <begin position="122"/>
        <end position="142"/>
    </location>
</feature>
<organism evidence="2 3">
    <name type="scientific">Ceutorhynchus assimilis</name>
    <name type="common">cabbage seed weevil</name>
    <dbReference type="NCBI Taxonomy" id="467358"/>
    <lineage>
        <taxon>Eukaryota</taxon>
        <taxon>Metazoa</taxon>
        <taxon>Ecdysozoa</taxon>
        <taxon>Arthropoda</taxon>
        <taxon>Hexapoda</taxon>
        <taxon>Insecta</taxon>
        <taxon>Pterygota</taxon>
        <taxon>Neoptera</taxon>
        <taxon>Endopterygota</taxon>
        <taxon>Coleoptera</taxon>
        <taxon>Polyphaga</taxon>
        <taxon>Cucujiformia</taxon>
        <taxon>Curculionidae</taxon>
        <taxon>Ceutorhynchinae</taxon>
        <taxon>Ceutorhynchus</taxon>
    </lineage>
</organism>
<dbReference type="AlphaFoldDB" id="A0A9N9QRW6"/>
<proteinExistence type="predicted"/>
<feature type="region of interest" description="Disordered" evidence="1">
    <location>
        <begin position="181"/>
        <end position="237"/>
    </location>
</feature>
<sequence>MKYPQLVSMPSAVSDWLEEQLEARGIDSEVYTRYILSLLHAHTLDVIYPEDDLTFSKFKKDGGRGVVSYKRSRRTDTWWRHAQADAEQIKRSAAVQCLMSAAEQSCEIESLVDELCEKLKEVNPKGDNSPSKSNQDENILKEPFISNPKELAERYFAAFPPLNNKQENSYFSSNIHLVSSKWPSPEKERADSVAAKWTNSGSPKKAKRKPKRQLKTTNLKPEFTMSNNRNRFGNKRTHCGRNLTKEMEDNIANWEFVYNNNNNYQDEDQCLSPIMAEAFPDDVDMCDDSPICRIHEWLENVDSETDLKPVQADTSSKRKRLYEKKPAPTYFSLYPSTIWSDNKIPINNNNNDKWANNNFEYGQPTVQDGALQRHSLTSWQLDGEDCAIREEYQQHEPTQRGEESAIKDEYNDRPYGYYKHLASAPHLDSLWDSNRNETIIDFKEDGGYAYGLNEINKDSIKRQDDEFIRENNANRALELVIRPSLPSAFCPHCLNDSNCNNQAGTELSYCSSFVSDKMLRLMKVNHSLCSSAFKEYSKPIHLPFLQNGPFSRPFGRPIKRPYPAEVRKVPVASSSLWVSEDQKKSSPDIFFKPIKEIPLPAEKEEKVYEDGTTFLINANIDKVKFQRSSSGSLMVETEFGVSKKYLEYKWRSPNHKPVENSSEEERSELIVKFWVKSNDKSCQTSENPNESHEDAQLGTSADYRDAFRDTVDSDDGDVLNWNTSPEELLGRELEDHDSANSLCETDEIDWSYDPKIWKNHNAKYPWPKNLANKSLSDWDTMKDIWCEPKTGSTWDTKAKESTLLGETKAKFEIDDKLREEMNEEAESLLSDLNSLQLTLAAKMVNEEEEEFENNVVLKINEPVKNDDGPREKKRRHSYMNNNTDMWSFATRLQEDCLINDMPTVPTRRSVTL</sequence>
<dbReference type="Pfam" id="PF15376">
    <property type="entry name" value="DUF4603"/>
    <property type="match status" value="1"/>
</dbReference>
<evidence type="ECO:0000313" key="3">
    <source>
        <dbReference type="Proteomes" id="UP001152799"/>
    </source>
</evidence>
<reference evidence="2" key="1">
    <citation type="submission" date="2022-01" db="EMBL/GenBank/DDBJ databases">
        <authorList>
            <person name="King R."/>
        </authorList>
    </citation>
    <scope>NUCLEOTIDE SEQUENCE</scope>
</reference>
<evidence type="ECO:0000256" key="1">
    <source>
        <dbReference type="SAM" id="MobiDB-lite"/>
    </source>
</evidence>
<accession>A0A9N9QRW6</accession>
<feature type="compositionally biased region" description="Polar residues" evidence="1">
    <location>
        <begin position="215"/>
        <end position="231"/>
    </location>
</feature>
<protein>
    <submittedName>
        <fullName evidence="2">Uncharacterized protein</fullName>
    </submittedName>
</protein>
<dbReference type="Proteomes" id="UP001152799">
    <property type="component" value="Chromosome 8"/>
</dbReference>
<keyword evidence="3" id="KW-1185">Reference proteome</keyword>
<evidence type="ECO:0000313" key="2">
    <source>
        <dbReference type="EMBL" id="CAG9772609.1"/>
    </source>
</evidence>
<dbReference type="PANTHER" id="PTHR17611">
    <property type="entry name" value="DNA SEGMENT, CHR 5, ERATO DOI 579, EXPRESSED"/>
    <property type="match status" value="1"/>
</dbReference>
<dbReference type="OrthoDB" id="3247158at2759"/>
<gene>
    <name evidence="2" type="ORF">CEUTPL_LOCUS13015</name>
</gene>